<comment type="similarity">
    <text evidence="1">Belongs to the methyltransferase superfamily.</text>
</comment>
<dbReference type="RefSeq" id="WP_338176127.1">
    <property type="nucleotide sequence ID" value="NZ_JAEKNQ010000006.1"/>
</dbReference>
<protein>
    <submittedName>
        <fullName evidence="5">Class I SAM-dependent methyltransferase</fullName>
    </submittedName>
</protein>
<reference evidence="5 6" key="1">
    <citation type="submission" date="2020-10" db="EMBL/GenBank/DDBJ databases">
        <title>Ca. Dormibacterota MAGs.</title>
        <authorList>
            <person name="Montgomery K."/>
        </authorList>
    </citation>
    <scope>NUCLEOTIDE SEQUENCE [LARGE SCALE GENOMIC DNA]</scope>
    <source>
        <strain evidence="5">SC8811_S16_3</strain>
    </source>
</reference>
<evidence type="ECO:0000256" key="3">
    <source>
        <dbReference type="ARBA" id="ARBA00022679"/>
    </source>
</evidence>
<dbReference type="SUPFAM" id="SSF53335">
    <property type="entry name" value="S-adenosyl-L-methionine-dependent methyltransferases"/>
    <property type="match status" value="1"/>
</dbReference>
<keyword evidence="3" id="KW-0808">Transferase</keyword>
<name>A0A934KF43_9BACT</name>
<dbReference type="CDD" id="cd02440">
    <property type="entry name" value="AdoMet_MTases"/>
    <property type="match status" value="1"/>
</dbReference>
<organism evidence="5 6">
    <name type="scientific">Candidatus Dormiibacter inghamiae</name>
    <dbReference type="NCBI Taxonomy" id="3127013"/>
    <lineage>
        <taxon>Bacteria</taxon>
        <taxon>Bacillati</taxon>
        <taxon>Candidatus Dormiibacterota</taxon>
        <taxon>Candidatus Dormibacteria</taxon>
        <taxon>Candidatus Dormibacterales</taxon>
        <taxon>Candidatus Dormibacteraceae</taxon>
        <taxon>Candidatus Dormiibacter</taxon>
    </lineage>
</organism>
<sequence>MTLVAQAERPRLVVDLGAGTGLSTRVWAGHAEQIVGVEPNARMLEWAQRVTQEPNVSYVEAFASDTGLCAASADLVTCAQAFHWMEPTTVLGEAWRLLRSGGVFAAYDYDVPPAIHPEIDPAFAVHFAARRRARERLGIQAGSATWPKEQHLERIRESGLFRLTREIVCHGFEEVDAARVVGLAESLGGPRTIFGDEAPEVEETFVNLRETAERVLADSLSPMVVSYRIRLGGK</sequence>
<dbReference type="PANTHER" id="PTHR44942:SF4">
    <property type="entry name" value="METHYLTRANSFERASE TYPE 11 DOMAIN-CONTAINING PROTEIN"/>
    <property type="match status" value="1"/>
</dbReference>
<evidence type="ECO:0000256" key="2">
    <source>
        <dbReference type="ARBA" id="ARBA00022603"/>
    </source>
</evidence>
<dbReference type="Gene3D" id="3.40.50.150">
    <property type="entry name" value="Vaccinia Virus protein VP39"/>
    <property type="match status" value="1"/>
</dbReference>
<feature type="domain" description="Methyltransferase type 11" evidence="4">
    <location>
        <begin position="14"/>
        <end position="105"/>
    </location>
</feature>
<proteinExistence type="inferred from homology"/>
<dbReference type="InterPro" id="IPR013216">
    <property type="entry name" value="Methyltransf_11"/>
</dbReference>
<comment type="caution">
    <text evidence="5">The sequence shown here is derived from an EMBL/GenBank/DDBJ whole genome shotgun (WGS) entry which is preliminary data.</text>
</comment>
<dbReference type="AlphaFoldDB" id="A0A934KF43"/>
<dbReference type="InterPro" id="IPR051052">
    <property type="entry name" value="Diverse_substrate_MTase"/>
</dbReference>
<dbReference type="EMBL" id="JAEKNQ010000006">
    <property type="protein sequence ID" value="MBJ7601768.1"/>
    <property type="molecule type" value="Genomic_DNA"/>
</dbReference>
<gene>
    <name evidence="5" type="ORF">JF888_01000</name>
</gene>
<evidence type="ECO:0000313" key="6">
    <source>
        <dbReference type="Proteomes" id="UP000620075"/>
    </source>
</evidence>
<accession>A0A934KF43</accession>
<dbReference type="GO" id="GO:0008757">
    <property type="term" value="F:S-adenosylmethionine-dependent methyltransferase activity"/>
    <property type="evidence" value="ECO:0007669"/>
    <property type="project" value="InterPro"/>
</dbReference>
<dbReference type="GO" id="GO:0032259">
    <property type="term" value="P:methylation"/>
    <property type="evidence" value="ECO:0007669"/>
    <property type="project" value="UniProtKB-KW"/>
</dbReference>
<evidence type="ECO:0000256" key="1">
    <source>
        <dbReference type="ARBA" id="ARBA00008361"/>
    </source>
</evidence>
<dbReference type="InterPro" id="IPR029063">
    <property type="entry name" value="SAM-dependent_MTases_sf"/>
</dbReference>
<dbReference type="Proteomes" id="UP000620075">
    <property type="component" value="Unassembled WGS sequence"/>
</dbReference>
<evidence type="ECO:0000259" key="4">
    <source>
        <dbReference type="Pfam" id="PF08241"/>
    </source>
</evidence>
<keyword evidence="2 5" id="KW-0489">Methyltransferase</keyword>
<dbReference type="PANTHER" id="PTHR44942">
    <property type="entry name" value="METHYLTRANSF_11 DOMAIN-CONTAINING PROTEIN"/>
    <property type="match status" value="1"/>
</dbReference>
<evidence type="ECO:0000313" key="5">
    <source>
        <dbReference type="EMBL" id="MBJ7601768.1"/>
    </source>
</evidence>
<dbReference type="Pfam" id="PF08241">
    <property type="entry name" value="Methyltransf_11"/>
    <property type="match status" value="1"/>
</dbReference>